<dbReference type="PANTHER" id="PTHR22175">
    <property type="entry name" value="SMALL ACIDIC PROTEIN-RELATED"/>
    <property type="match status" value="1"/>
</dbReference>
<comment type="similarity">
    <text evidence="1">Belongs to the SMAP family.</text>
</comment>
<dbReference type="AlphaFoldDB" id="G0V1Q3"/>
<evidence type="ECO:0000313" key="5">
    <source>
        <dbReference type="EMBL" id="CCC95574.1"/>
    </source>
</evidence>
<organism evidence="5">
    <name type="scientific">Trypanosoma congolense (strain IL3000)</name>
    <dbReference type="NCBI Taxonomy" id="1068625"/>
    <lineage>
        <taxon>Eukaryota</taxon>
        <taxon>Discoba</taxon>
        <taxon>Euglenozoa</taxon>
        <taxon>Kinetoplastea</taxon>
        <taxon>Metakinetoplastina</taxon>
        <taxon>Trypanosomatida</taxon>
        <taxon>Trypanosomatidae</taxon>
        <taxon>Trypanosoma</taxon>
        <taxon>Nannomonas</taxon>
    </lineage>
</organism>
<dbReference type="InterPro" id="IPR026714">
    <property type="entry name" value="SMAP"/>
</dbReference>
<dbReference type="Pfam" id="PF15477">
    <property type="entry name" value="SMAP"/>
    <property type="match status" value="1"/>
</dbReference>
<sequence>MSSLKSVAKELRETVTNLAISRGLDPDEEFTRHDACVLLAVAALKQLEKSSVAEDLTDTARSARRALRAFVPSAADPQRHDQEEGQQKSSRRDHKRGREDEANNGGCVGGNKDDDANICLGQYAKAHVFDDDVKKRTKFARLMGGVRGEKTSHSTFAPDVGTIKRINGELEEQFNSALVRAGKKGLGA</sequence>
<dbReference type="VEuPathDB" id="TriTrypDB:TcIL3000.11.10460"/>
<evidence type="ECO:0000256" key="1">
    <source>
        <dbReference type="ARBA" id="ARBA00006502"/>
    </source>
</evidence>
<dbReference type="PANTHER" id="PTHR22175:SF0">
    <property type="entry name" value="SMALL ACIDIC PROTEIN"/>
    <property type="match status" value="1"/>
</dbReference>
<evidence type="ECO:0000259" key="4">
    <source>
        <dbReference type="Pfam" id="PF15477"/>
    </source>
</evidence>
<evidence type="ECO:0000256" key="2">
    <source>
        <dbReference type="ARBA" id="ARBA00016161"/>
    </source>
</evidence>
<name>G0V1Q3_TRYCI</name>
<feature type="compositionally biased region" description="Basic and acidic residues" evidence="3">
    <location>
        <begin position="77"/>
        <end position="86"/>
    </location>
</feature>
<protein>
    <recommendedName>
        <fullName evidence="2">Small acidic protein</fullName>
    </recommendedName>
</protein>
<evidence type="ECO:0000256" key="3">
    <source>
        <dbReference type="SAM" id="MobiDB-lite"/>
    </source>
</evidence>
<feature type="region of interest" description="Disordered" evidence="3">
    <location>
        <begin position="70"/>
        <end position="111"/>
    </location>
</feature>
<dbReference type="EMBL" id="HE575324">
    <property type="protein sequence ID" value="CCC95574.1"/>
    <property type="molecule type" value="Genomic_DNA"/>
</dbReference>
<gene>
    <name evidence="5" type="ORF">TCIL3000_11_10460</name>
</gene>
<reference evidence="5" key="1">
    <citation type="journal article" date="2012" name="Proc. Natl. Acad. Sci. U.S.A.">
        <title>Antigenic diversity is generated by distinct evolutionary mechanisms in African trypanosome species.</title>
        <authorList>
            <person name="Jackson A.P."/>
            <person name="Berry A."/>
            <person name="Aslett M."/>
            <person name="Allison H.C."/>
            <person name="Burton P."/>
            <person name="Vavrova-Anderson J."/>
            <person name="Brown R."/>
            <person name="Browne H."/>
            <person name="Corton N."/>
            <person name="Hauser H."/>
            <person name="Gamble J."/>
            <person name="Gilderthorp R."/>
            <person name="Marcello L."/>
            <person name="McQuillan J."/>
            <person name="Otto T.D."/>
            <person name="Quail M.A."/>
            <person name="Sanders M.J."/>
            <person name="van Tonder A."/>
            <person name="Ginger M.L."/>
            <person name="Field M.C."/>
            <person name="Barry J.D."/>
            <person name="Hertz-Fowler C."/>
            <person name="Berriman M."/>
        </authorList>
    </citation>
    <scope>NUCLEOTIDE SEQUENCE</scope>
    <source>
        <strain evidence="5">IL3000</strain>
    </source>
</reference>
<proteinExistence type="inferred from homology"/>
<feature type="domain" description="Small acidic protein-like" evidence="4">
    <location>
        <begin position="128"/>
        <end position="187"/>
    </location>
</feature>
<accession>G0V1Q3</accession>
<dbReference type="InterPro" id="IPR028124">
    <property type="entry name" value="SMAP_dom"/>
</dbReference>